<dbReference type="Proteomes" id="UP000053024">
    <property type="component" value="Unassembled WGS sequence"/>
</dbReference>
<keyword evidence="3" id="KW-1185">Reference proteome</keyword>
<dbReference type="EMBL" id="LMWX01000017">
    <property type="protein sequence ID" value="KUN85974.1"/>
    <property type="molecule type" value="Genomic_DNA"/>
</dbReference>
<evidence type="ECO:0000313" key="2">
    <source>
        <dbReference type="EMBL" id="KUN85974.1"/>
    </source>
</evidence>
<gene>
    <name evidence="2" type="ORF">AQJ66_12075</name>
</gene>
<dbReference type="AlphaFoldDB" id="A0A101T566"/>
<accession>A0A101T566</accession>
<evidence type="ECO:0000256" key="1">
    <source>
        <dbReference type="SAM" id="MobiDB-lite"/>
    </source>
</evidence>
<reference evidence="2 3" key="1">
    <citation type="submission" date="2015-10" db="EMBL/GenBank/DDBJ databases">
        <title>Draft genome sequence of Streptomyces bungoensis DSM 41781, type strain for the species Streptomyces bungoensis.</title>
        <authorList>
            <person name="Ruckert C."/>
            <person name="Winkler A."/>
            <person name="Kalinowski J."/>
            <person name="Kampfer P."/>
            <person name="Glaeser S."/>
        </authorList>
    </citation>
    <scope>NUCLEOTIDE SEQUENCE [LARGE SCALE GENOMIC DNA]</scope>
    <source>
        <strain evidence="2 3">DSM 41781</strain>
    </source>
</reference>
<feature type="compositionally biased region" description="Basic and acidic residues" evidence="1">
    <location>
        <begin position="40"/>
        <end position="75"/>
    </location>
</feature>
<sequence>MAGGVQTVSETAHDQPPGDREDDQVQPDADGPAQPPAAAARERVAEKAHERRTEDDQEQPDRKVHNPTPVRDRPAAVRGAGV</sequence>
<feature type="compositionally biased region" description="Low complexity" evidence="1">
    <location>
        <begin position="26"/>
        <end position="39"/>
    </location>
</feature>
<evidence type="ECO:0000313" key="3">
    <source>
        <dbReference type="Proteomes" id="UP000053024"/>
    </source>
</evidence>
<protein>
    <submittedName>
        <fullName evidence="2">Uncharacterized protein</fullName>
    </submittedName>
</protein>
<proteinExistence type="predicted"/>
<comment type="caution">
    <text evidence="2">The sequence shown here is derived from an EMBL/GenBank/DDBJ whole genome shotgun (WGS) entry which is preliminary data.</text>
</comment>
<name>A0A101T566_9ACTN</name>
<feature type="compositionally biased region" description="Polar residues" evidence="1">
    <location>
        <begin position="1"/>
        <end position="10"/>
    </location>
</feature>
<organism evidence="2 3">
    <name type="scientific">Streptomyces bungoensis</name>
    <dbReference type="NCBI Taxonomy" id="285568"/>
    <lineage>
        <taxon>Bacteria</taxon>
        <taxon>Bacillati</taxon>
        <taxon>Actinomycetota</taxon>
        <taxon>Actinomycetes</taxon>
        <taxon>Kitasatosporales</taxon>
        <taxon>Streptomycetaceae</taxon>
        <taxon>Streptomyces</taxon>
    </lineage>
</organism>
<feature type="region of interest" description="Disordered" evidence="1">
    <location>
        <begin position="1"/>
        <end position="82"/>
    </location>
</feature>